<accession>A0ABV6PAS1</accession>
<protein>
    <submittedName>
        <fullName evidence="1">SRPBCC domain-containing protein</fullName>
    </submittedName>
</protein>
<dbReference type="Proteomes" id="UP001589862">
    <property type="component" value="Unassembled WGS sequence"/>
</dbReference>
<comment type="caution">
    <text evidence="1">The sequence shown here is derived from an EMBL/GenBank/DDBJ whole genome shotgun (WGS) entry which is preliminary data.</text>
</comment>
<reference evidence="1 2" key="1">
    <citation type="submission" date="2024-09" db="EMBL/GenBank/DDBJ databases">
        <authorList>
            <person name="Sun Q."/>
            <person name="Mori K."/>
        </authorList>
    </citation>
    <scope>NUCLEOTIDE SEQUENCE [LARGE SCALE GENOMIC DNA]</scope>
    <source>
        <strain evidence="1 2">NCAIM B.02604</strain>
    </source>
</reference>
<evidence type="ECO:0000313" key="1">
    <source>
        <dbReference type="EMBL" id="MFC0582225.1"/>
    </source>
</evidence>
<keyword evidence="2" id="KW-1185">Reference proteome</keyword>
<evidence type="ECO:0000313" key="2">
    <source>
        <dbReference type="Proteomes" id="UP001589862"/>
    </source>
</evidence>
<gene>
    <name evidence="1" type="ORF">ACFFFR_07495</name>
</gene>
<sequence>MYDEDSITFVETLPAPAEKIWDLVLNDRSQWWPQLEFEPRSGASLKDQWSAGAAGRPAWIATGIVLGIDENGTAENPAARQLRYRWAQPGWGAETRVSITVEPAADDPQNASTLTIVEKDFVQLARGIEQVIRNHRDWETHVADLKKALSA</sequence>
<dbReference type="EMBL" id="JBHLUB010000029">
    <property type="protein sequence ID" value="MFC0582225.1"/>
    <property type="molecule type" value="Genomic_DNA"/>
</dbReference>
<dbReference type="InterPro" id="IPR023393">
    <property type="entry name" value="START-like_dom_sf"/>
</dbReference>
<organism evidence="1 2">
    <name type="scientific">Micrococcoides hystricis</name>
    <dbReference type="NCBI Taxonomy" id="1572761"/>
    <lineage>
        <taxon>Bacteria</taxon>
        <taxon>Bacillati</taxon>
        <taxon>Actinomycetota</taxon>
        <taxon>Actinomycetes</taxon>
        <taxon>Micrococcales</taxon>
        <taxon>Micrococcaceae</taxon>
        <taxon>Micrococcoides</taxon>
    </lineage>
</organism>
<dbReference type="Gene3D" id="3.30.530.20">
    <property type="match status" value="1"/>
</dbReference>
<dbReference type="SUPFAM" id="SSF55961">
    <property type="entry name" value="Bet v1-like"/>
    <property type="match status" value="1"/>
</dbReference>
<dbReference type="RefSeq" id="WP_377459224.1">
    <property type="nucleotide sequence ID" value="NZ_JBHLUB010000029.1"/>
</dbReference>
<name>A0ABV6PAS1_9MICC</name>
<proteinExistence type="predicted"/>